<keyword evidence="2" id="KW-1185">Reference proteome</keyword>
<reference evidence="1 2" key="1">
    <citation type="submission" date="2023-03" db="EMBL/GenBank/DDBJ databases">
        <title>Speciation in Pyrococcus: adaptation to high temperature as a mechanism.</title>
        <authorList>
            <person name="Gu J."/>
        </authorList>
    </citation>
    <scope>NUCLEOTIDE SEQUENCE [LARGE SCALE GENOMIC DNA]</scope>
    <source>
        <strain evidence="1 2">LMOA34</strain>
    </source>
</reference>
<dbReference type="EMBL" id="JARRIG010000005">
    <property type="protein sequence ID" value="MFA4804759.1"/>
    <property type="molecule type" value="Genomic_DNA"/>
</dbReference>
<protein>
    <submittedName>
        <fullName evidence="1">Uncharacterized protein</fullName>
    </submittedName>
</protein>
<accession>A0ABV4T7Z3</accession>
<dbReference type="Gene3D" id="3.60.20.10">
    <property type="entry name" value="Glutamine Phosphoribosylpyrophosphate, subunit 1, domain 1"/>
    <property type="match status" value="1"/>
</dbReference>
<gene>
    <name evidence="1" type="ORF">P8X34_08465</name>
</gene>
<dbReference type="InterPro" id="IPR029055">
    <property type="entry name" value="Ntn_hydrolases_N"/>
</dbReference>
<dbReference type="SUPFAM" id="SSF56235">
    <property type="entry name" value="N-terminal nucleophile aminohydrolases (Ntn hydrolases)"/>
    <property type="match status" value="1"/>
</dbReference>
<evidence type="ECO:0000313" key="1">
    <source>
        <dbReference type="EMBL" id="MFA4804759.1"/>
    </source>
</evidence>
<dbReference type="Pfam" id="PF00227">
    <property type="entry name" value="Proteasome"/>
    <property type="match status" value="1"/>
</dbReference>
<sequence length="272" mass="30389">MICVTLVLALKWLWNREKEQEAVLMASDSRVTYGPITYEAKKIHPVGVKEKDIPVGIAGGSGDAALVKYGYSVVDAVVEEFMKNKDETPSQREFSYIVREVENQLISRFRELRSMGIDINFNMILASVDPEGKASIYHFDSRGLAEPVHDTPGFAIIGSGSITGGMLLLRLLGYSPDSEQNWGLLSTFIIDMVSEVDPAVGPFVGESWLMRVEDGKVALGPIKEEALKEFKEQVRKRKELIRELMFLCDVVGEDRGEEGLIEMLKREVGKDE</sequence>
<dbReference type="RefSeq" id="WP_372823953.1">
    <property type="nucleotide sequence ID" value="NZ_JARRIC010000003.1"/>
</dbReference>
<organism evidence="1 2">
    <name type="scientific">Pyrococcus kukulkanii</name>
    <dbReference type="NCBI Taxonomy" id="1609559"/>
    <lineage>
        <taxon>Archaea</taxon>
        <taxon>Methanobacteriati</taxon>
        <taxon>Methanobacteriota</taxon>
        <taxon>Thermococci</taxon>
        <taxon>Thermococcales</taxon>
        <taxon>Thermococcaceae</taxon>
        <taxon>Pyrococcus</taxon>
    </lineage>
</organism>
<proteinExistence type="predicted"/>
<name>A0ABV4T7Z3_9EURY</name>
<evidence type="ECO:0000313" key="2">
    <source>
        <dbReference type="Proteomes" id="UP001571980"/>
    </source>
</evidence>
<comment type="caution">
    <text evidence="1">The sequence shown here is derived from an EMBL/GenBank/DDBJ whole genome shotgun (WGS) entry which is preliminary data.</text>
</comment>
<dbReference type="Proteomes" id="UP001571980">
    <property type="component" value="Unassembled WGS sequence"/>
</dbReference>
<dbReference type="InterPro" id="IPR001353">
    <property type="entry name" value="Proteasome_sua/b"/>
</dbReference>